<dbReference type="InterPro" id="IPR030231">
    <property type="entry name" value="Gpn2"/>
</dbReference>
<gene>
    <name evidence="7" type="ORF">CHLRE_02g081200v5</name>
</gene>
<reference evidence="7 8" key="1">
    <citation type="journal article" date="2007" name="Science">
        <title>The Chlamydomonas genome reveals the evolution of key animal and plant functions.</title>
        <authorList>
            <person name="Merchant S.S."/>
            <person name="Prochnik S.E."/>
            <person name="Vallon O."/>
            <person name="Harris E.H."/>
            <person name="Karpowicz S.J."/>
            <person name="Witman G.B."/>
            <person name="Terry A."/>
            <person name="Salamov A."/>
            <person name="Fritz-Laylin L.K."/>
            <person name="Marechal-Drouard L."/>
            <person name="Marshall W.F."/>
            <person name="Qu L.H."/>
            <person name="Nelson D.R."/>
            <person name="Sanderfoot A.A."/>
            <person name="Spalding M.H."/>
            <person name="Kapitonov V.V."/>
            <person name="Ren Q."/>
            <person name="Ferris P."/>
            <person name="Lindquist E."/>
            <person name="Shapiro H."/>
            <person name="Lucas S.M."/>
            <person name="Grimwood J."/>
            <person name="Schmutz J."/>
            <person name="Cardol P."/>
            <person name="Cerutti H."/>
            <person name="Chanfreau G."/>
            <person name="Chen C.L."/>
            <person name="Cognat V."/>
            <person name="Croft M.T."/>
            <person name="Dent R."/>
            <person name="Dutcher S."/>
            <person name="Fernandez E."/>
            <person name="Fukuzawa H."/>
            <person name="Gonzalez-Ballester D."/>
            <person name="Gonzalez-Halphen D."/>
            <person name="Hallmann A."/>
            <person name="Hanikenne M."/>
            <person name="Hippler M."/>
            <person name="Inwood W."/>
            <person name="Jabbari K."/>
            <person name="Kalanon M."/>
            <person name="Kuras R."/>
            <person name="Lefebvre P.A."/>
            <person name="Lemaire S.D."/>
            <person name="Lobanov A.V."/>
            <person name="Lohr M."/>
            <person name="Manuell A."/>
            <person name="Meier I."/>
            <person name="Mets L."/>
            <person name="Mittag M."/>
            <person name="Mittelmeier T."/>
            <person name="Moroney J.V."/>
            <person name="Moseley J."/>
            <person name="Napoli C."/>
            <person name="Nedelcu A.M."/>
            <person name="Niyogi K."/>
            <person name="Novoselov S.V."/>
            <person name="Paulsen I.T."/>
            <person name="Pazour G."/>
            <person name="Purton S."/>
            <person name="Ral J.P."/>
            <person name="Riano-Pachon D.M."/>
            <person name="Riekhof W."/>
            <person name="Rymarquis L."/>
            <person name="Schroda M."/>
            <person name="Stern D."/>
            <person name="Umen J."/>
            <person name="Willows R."/>
            <person name="Wilson N."/>
            <person name="Zimmer S.L."/>
            <person name="Allmer J."/>
            <person name="Balk J."/>
            <person name="Bisova K."/>
            <person name="Chen C.J."/>
            <person name="Elias M."/>
            <person name="Gendler K."/>
            <person name="Hauser C."/>
            <person name="Lamb M.R."/>
            <person name="Ledford H."/>
            <person name="Long J.C."/>
            <person name="Minagawa J."/>
            <person name="Page M.D."/>
            <person name="Pan J."/>
            <person name="Pootakham W."/>
            <person name="Roje S."/>
            <person name="Rose A."/>
            <person name="Stahlberg E."/>
            <person name="Terauchi A.M."/>
            <person name="Yang P."/>
            <person name="Ball S."/>
            <person name="Bowler C."/>
            <person name="Dieckmann C.L."/>
            <person name="Gladyshev V.N."/>
            <person name="Green P."/>
            <person name="Jorgensen R."/>
            <person name="Mayfield S."/>
            <person name="Mueller-Roeber B."/>
            <person name="Rajamani S."/>
            <person name="Sayre R.T."/>
            <person name="Brokstein P."/>
            <person name="Dubchak I."/>
            <person name="Goodstein D."/>
            <person name="Hornick L."/>
            <person name="Huang Y.W."/>
            <person name="Jhaveri J."/>
            <person name="Luo Y."/>
            <person name="Martinez D."/>
            <person name="Ngau W.C."/>
            <person name="Otillar B."/>
            <person name="Poliakov A."/>
            <person name="Porter A."/>
            <person name="Szajkowski L."/>
            <person name="Werner G."/>
            <person name="Zhou K."/>
            <person name="Grigoriev I.V."/>
            <person name="Rokhsar D.S."/>
            <person name="Grossman A.R."/>
        </authorList>
    </citation>
    <scope>NUCLEOTIDE SEQUENCE [LARGE SCALE GENOMIC DNA]</scope>
    <source>
        <strain evidence="8">CC-503</strain>
    </source>
</reference>
<evidence type="ECO:0000313" key="7">
    <source>
        <dbReference type="EMBL" id="PNW86308.1"/>
    </source>
</evidence>
<dbReference type="GO" id="GO:0003924">
    <property type="term" value="F:GTPase activity"/>
    <property type="evidence" value="ECO:0000318"/>
    <property type="project" value="GO_Central"/>
</dbReference>
<dbReference type="EMBL" id="CM008963">
    <property type="protein sequence ID" value="PNW86308.1"/>
    <property type="molecule type" value="Genomic_DNA"/>
</dbReference>
<name>A0A2K3E0J3_CHLRE</name>
<dbReference type="CDD" id="cd17871">
    <property type="entry name" value="GPN2"/>
    <property type="match status" value="1"/>
</dbReference>
<sequence>MPFGQVVVGPPGSGKTTYCHGMQQFMQAAGRKVAIVNLDPANDMLPYQPAVDVADLVCLEKVMVELKLGPNGGLLYCMNYLAKNLDWLQEKLEPLEKEDYYFIFDCPGQVELFAVAGAQEGGSLRAVVDWLSNSRAYRLVALQLVDAHLCTDPSKYLSALLLSLNTMLHLELPHINVLSKMDLVRQYGSLDFNLDFYTEVQDLGYLVAAMGGKPFSNKFKKLSLGLCEVVEEYGLVSFVPLAIQERESLAKLVIAADKANGYCFATLRGHSPYPPEILYGSATSALGDKDIWLSLQEKYVDGEVQERAEAGEREGKGEGKDEESAGRGGRAVSEASKAPSSTFGKRAEAQKVSGQGEAPGQGGSQ</sequence>
<protein>
    <recommendedName>
        <fullName evidence="5">GPN-loop GTPase 2</fullName>
    </recommendedName>
</protein>
<dbReference type="SUPFAM" id="SSF52540">
    <property type="entry name" value="P-loop containing nucleoside triphosphate hydrolases"/>
    <property type="match status" value="1"/>
</dbReference>
<dbReference type="PANTHER" id="PTHR21231">
    <property type="entry name" value="XPA-BINDING PROTEIN 1-RELATED"/>
    <property type="match status" value="1"/>
</dbReference>
<dbReference type="OrthoDB" id="5839at2759"/>
<evidence type="ECO:0000256" key="4">
    <source>
        <dbReference type="ARBA" id="ARBA00023134"/>
    </source>
</evidence>
<dbReference type="ExpressionAtlas" id="A0A2K3E0J3">
    <property type="expression patterns" value="baseline"/>
</dbReference>
<accession>A0A2K3E0J3</accession>
<keyword evidence="8" id="KW-1185">Reference proteome</keyword>
<keyword evidence="2 5" id="KW-0547">Nucleotide-binding</keyword>
<dbReference type="GeneID" id="5727305"/>
<dbReference type="OMA" id="ATHNYFL"/>
<evidence type="ECO:0000256" key="1">
    <source>
        <dbReference type="ARBA" id="ARBA00005290"/>
    </source>
</evidence>
<dbReference type="Pfam" id="PF03029">
    <property type="entry name" value="ATP_bind_1"/>
    <property type="match status" value="1"/>
</dbReference>
<dbReference type="Gene3D" id="3.40.50.300">
    <property type="entry name" value="P-loop containing nucleotide triphosphate hydrolases"/>
    <property type="match status" value="1"/>
</dbReference>
<keyword evidence="4 5" id="KW-0342">GTP-binding</keyword>
<dbReference type="PANTHER" id="PTHR21231:SF3">
    <property type="entry name" value="GPN-LOOP GTPASE 2"/>
    <property type="match status" value="1"/>
</dbReference>
<feature type="region of interest" description="Disordered" evidence="6">
    <location>
        <begin position="307"/>
        <end position="365"/>
    </location>
</feature>
<comment type="subunit">
    <text evidence="5">Binds to RNA polymerase II (RNAPII).</text>
</comment>
<feature type="compositionally biased region" description="Basic and acidic residues" evidence="6">
    <location>
        <begin position="307"/>
        <end position="325"/>
    </location>
</feature>
<keyword evidence="3 5" id="KW-0378">Hydrolase</keyword>
<dbReference type="Proteomes" id="UP000006906">
    <property type="component" value="Chromosome 2"/>
</dbReference>
<proteinExistence type="inferred from homology"/>
<comment type="similarity">
    <text evidence="1 5">Belongs to the GPN-loop GTPase family.</text>
</comment>
<dbReference type="STRING" id="3055.A0A2K3E0J3"/>
<dbReference type="RefSeq" id="XP_042926874.1">
    <property type="nucleotide sequence ID" value="XM_043059240.1"/>
</dbReference>
<dbReference type="GO" id="GO:0005525">
    <property type="term" value="F:GTP binding"/>
    <property type="evidence" value="ECO:0007669"/>
    <property type="project" value="UniProtKB-KW"/>
</dbReference>
<comment type="function">
    <text evidence="5">Small GTPase required for proper localization of RNA polymerase II and III (RNAPII and RNAPIII). May act at an RNAP assembly step prior to nuclear import.</text>
</comment>
<evidence type="ECO:0000256" key="3">
    <source>
        <dbReference type="ARBA" id="ARBA00022801"/>
    </source>
</evidence>
<dbReference type="AlphaFoldDB" id="A0A2K3E0J3"/>
<dbReference type="InParanoid" id="A0A2K3E0J3"/>
<organism evidence="7 8">
    <name type="scientific">Chlamydomonas reinhardtii</name>
    <name type="common">Chlamydomonas smithii</name>
    <dbReference type="NCBI Taxonomy" id="3055"/>
    <lineage>
        <taxon>Eukaryota</taxon>
        <taxon>Viridiplantae</taxon>
        <taxon>Chlorophyta</taxon>
        <taxon>core chlorophytes</taxon>
        <taxon>Chlorophyceae</taxon>
        <taxon>CS clade</taxon>
        <taxon>Chlamydomonadales</taxon>
        <taxon>Chlamydomonadaceae</taxon>
        <taxon>Chlamydomonas</taxon>
    </lineage>
</organism>
<dbReference type="InterPro" id="IPR004130">
    <property type="entry name" value="Gpn"/>
</dbReference>
<dbReference type="Gramene" id="PNW86308">
    <property type="protein sequence ID" value="PNW86308"/>
    <property type="gene ID" value="CHLRE_02g081200v5"/>
</dbReference>
<dbReference type="PaxDb" id="3055-EDP06863"/>
<evidence type="ECO:0000256" key="2">
    <source>
        <dbReference type="ARBA" id="ARBA00022741"/>
    </source>
</evidence>
<dbReference type="FunFam" id="3.40.50.300:FF:005100">
    <property type="entry name" value="GPN-loop GTPase 2"/>
    <property type="match status" value="1"/>
</dbReference>
<dbReference type="KEGG" id="cre:CHLRE_02g081200v5"/>
<evidence type="ECO:0000256" key="5">
    <source>
        <dbReference type="RuleBase" id="RU365059"/>
    </source>
</evidence>
<evidence type="ECO:0000256" key="6">
    <source>
        <dbReference type="SAM" id="MobiDB-lite"/>
    </source>
</evidence>
<evidence type="ECO:0000313" key="8">
    <source>
        <dbReference type="Proteomes" id="UP000006906"/>
    </source>
</evidence>
<dbReference type="InterPro" id="IPR027417">
    <property type="entry name" value="P-loop_NTPase"/>
</dbReference>
<dbReference type="FunCoup" id="A0A2K3E0J3">
    <property type="interactions" value="2119"/>
</dbReference>